<dbReference type="RefSeq" id="WP_089908536.1">
    <property type="nucleotide sequence ID" value="NZ_FOBB01000002.1"/>
</dbReference>
<dbReference type="PROSITE" id="PS51186">
    <property type="entry name" value="GNAT"/>
    <property type="match status" value="1"/>
</dbReference>
<organism evidence="2 3">
    <name type="scientific">Chitinophaga rupis</name>
    <dbReference type="NCBI Taxonomy" id="573321"/>
    <lineage>
        <taxon>Bacteria</taxon>
        <taxon>Pseudomonadati</taxon>
        <taxon>Bacteroidota</taxon>
        <taxon>Chitinophagia</taxon>
        <taxon>Chitinophagales</taxon>
        <taxon>Chitinophagaceae</taxon>
        <taxon>Chitinophaga</taxon>
    </lineage>
</organism>
<evidence type="ECO:0000259" key="1">
    <source>
        <dbReference type="PROSITE" id="PS51186"/>
    </source>
</evidence>
<dbReference type="InterPro" id="IPR000182">
    <property type="entry name" value="GNAT_dom"/>
</dbReference>
<dbReference type="SUPFAM" id="SSF55729">
    <property type="entry name" value="Acyl-CoA N-acyltransferases (Nat)"/>
    <property type="match status" value="1"/>
</dbReference>
<protein>
    <submittedName>
        <fullName evidence="2">Acetyltransferase (GNAT) domain-containing protein</fullName>
    </submittedName>
</protein>
<dbReference type="OrthoDB" id="961272at2"/>
<name>A0A1H7P7G3_9BACT</name>
<reference evidence="2 3" key="1">
    <citation type="submission" date="2016-10" db="EMBL/GenBank/DDBJ databases">
        <authorList>
            <person name="de Groot N.N."/>
        </authorList>
    </citation>
    <scope>NUCLEOTIDE SEQUENCE [LARGE SCALE GENOMIC DNA]</scope>
    <source>
        <strain evidence="2 3">DSM 21039</strain>
    </source>
</reference>
<gene>
    <name evidence="2" type="ORF">SAMN04488505_10219</name>
</gene>
<dbReference type="InterPro" id="IPR016181">
    <property type="entry name" value="Acyl_CoA_acyltransferase"/>
</dbReference>
<accession>A0A1H7P7G3</accession>
<dbReference type="AlphaFoldDB" id="A0A1H7P7G3"/>
<evidence type="ECO:0000313" key="3">
    <source>
        <dbReference type="Proteomes" id="UP000198984"/>
    </source>
</evidence>
<keyword evidence="3" id="KW-1185">Reference proteome</keyword>
<proteinExistence type="predicted"/>
<evidence type="ECO:0000313" key="2">
    <source>
        <dbReference type="EMBL" id="SEL31702.1"/>
    </source>
</evidence>
<dbReference type="STRING" id="573321.SAMN04488505_10219"/>
<dbReference type="Gene3D" id="3.40.630.30">
    <property type="match status" value="1"/>
</dbReference>
<dbReference type="Pfam" id="PF13508">
    <property type="entry name" value="Acetyltransf_7"/>
    <property type="match status" value="1"/>
</dbReference>
<dbReference type="EMBL" id="FOBB01000002">
    <property type="protein sequence ID" value="SEL31702.1"/>
    <property type="molecule type" value="Genomic_DNA"/>
</dbReference>
<dbReference type="CDD" id="cd04301">
    <property type="entry name" value="NAT_SF"/>
    <property type="match status" value="1"/>
</dbReference>
<keyword evidence="2" id="KW-0808">Transferase</keyword>
<feature type="domain" description="N-acetyltransferase" evidence="1">
    <location>
        <begin position="1"/>
        <end position="147"/>
    </location>
</feature>
<dbReference type="Proteomes" id="UP000198984">
    <property type="component" value="Unassembled WGS sequence"/>
</dbReference>
<dbReference type="GO" id="GO:0016747">
    <property type="term" value="F:acyltransferase activity, transferring groups other than amino-acyl groups"/>
    <property type="evidence" value="ECO:0007669"/>
    <property type="project" value="InterPro"/>
</dbReference>
<sequence length="147" mass="16666">MNIVAYNSTFRDACIAIFESNIPAFFAPEEKALFTDWLDNHTATGYYVVEQDGGILACGGIFYFPAKQVAVLTWGMVHADHHRQGIGKLFTRYRLELLQKQHPEALCRIETSQHTKAFYEGLGFVAKEVVKDGFGKGLDKWEMEKTL</sequence>